<dbReference type="EMBL" id="JXTC01000482">
    <property type="protein sequence ID" value="PON50792.1"/>
    <property type="molecule type" value="Genomic_DNA"/>
</dbReference>
<dbReference type="PRINTS" id="PR00404">
    <property type="entry name" value="MADSDOMAIN"/>
</dbReference>
<dbReference type="Pfam" id="PF00319">
    <property type="entry name" value="SRF-TF"/>
    <property type="match status" value="1"/>
</dbReference>
<evidence type="ECO:0000256" key="6">
    <source>
        <dbReference type="SAM" id="Coils"/>
    </source>
</evidence>
<dbReference type="InParanoid" id="A0A2P5BPS2"/>
<evidence type="ECO:0000313" key="10">
    <source>
        <dbReference type="Proteomes" id="UP000237000"/>
    </source>
</evidence>
<dbReference type="PANTHER" id="PTHR11945:SF229">
    <property type="entry name" value="AGAMOUS-LIKE 55-RELATED"/>
    <property type="match status" value="1"/>
</dbReference>
<keyword evidence="4" id="KW-0804">Transcription</keyword>
<dbReference type="SUPFAM" id="SSF55455">
    <property type="entry name" value="SRF-like"/>
    <property type="match status" value="1"/>
</dbReference>
<proteinExistence type="predicted"/>
<dbReference type="CDD" id="cd00265">
    <property type="entry name" value="MADS_MEF2_like"/>
    <property type="match status" value="1"/>
</dbReference>
<feature type="coiled-coil region" evidence="6">
    <location>
        <begin position="143"/>
        <end position="170"/>
    </location>
</feature>
<reference evidence="10" key="1">
    <citation type="submission" date="2016-06" db="EMBL/GenBank/DDBJ databases">
        <title>Parallel loss of symbiosis genes in relatives of nitrogen-fixing non-legume Parasponia.</title>
        <authorList>
            <person name="Van Velzen R."/>
            <person name="Holmer R."/>
            <person name="Bu F."/>
            <person name="Rutten L."/>
            <person name="Van Zeijl A."/>
            <person name="Liu W."/>
            <person name="Santuari L."/>
            <person name="Cao Q."/>
            <person name="Sharma T."/>
            <person name="Shen D."/>
            <person name="Roswanjaya Y."/>
            <person name="Wardhani T."/>
            <person name="Kalhor M.S."/>
            <person name="Jansen J."/>
            <person name="Van den Hoogen J."/>
            <person name="Gungor B."/>
            <person name="Hartog M."/>
            <person name="Hontelez J."/>
            <person name="Verver J."/>
            <person name="Yang W.-C."/>
            <person name="Schijlen E."/>
            <person name="Repin R."/>
            <person name="Schilthuizen M."/>
            <person name="Schranz E."/>
            <person name="Heidstra R."/>
            <person name="Miyata K."/>
            <person name="Fedorova E."/>
            <person name="Kohlen W."/>
            <person name="Bisseling T."/>
            <person name="Smit S."/>
            <person name="Geurts R."/>
        </authorList>
    </citation>
    <scope>NUCLEOTIDE SEQUENCE [LARGE SCALE GENOMIC DNA]</scope>
    <source>
        <strain evidence="10">cv. RG33-2</strain>
    </source>
</reference>
<comment type="subcellular location">
    <subcellularLocation>
        <location evidence="1">Nucleus</location>
    </subcellularLocation>
</comment>
<gene>
    <name evidence="9" type="primary">TorMADS20</name>
    <name evidence="9" type="ORF">TorRG33x02_313150</name>
</gene>
<evidence type="ECO:0000259" key="8">
    <source>
        <dbReference type="PROSITE" id="PS50066"/>
    </source>
</evidence>
<dbReference type="Gene3D" id="3.40.1810.10">
    <property type="entry name" value="Transcription factor, MADS-box"/>
    <property type="match status" value="1"/>
</dbReference>
<dbReference type="STRING" id="63057.A0A2P5BPS2"/>
<dbReference type="Proteomes" id="UP000237000">
    <property type="component" value="Unassembled WGS sequence"/>
</dbReference>
<keyword evidence="2" id="KW-0805">Transcription regulation</keyword>
<dbReference type="FunFam" id="3.40.1810.10:FF:000006">
    <property type="entry name" value="Agamous-like MADS-box protein AGL62"/>
    <property type="match status" value="1"/>
</dbReference>
<evidence type="ECO:0000256" key="4">
    <source>
        <dbReference type="ARBA" id="ARBA00023163"/>
    </source>
</evidence>
<name>A0A2P5BPS2_TREOI</name>
<evidence type="ECO:0000256" key="5">
    <source>
        <dbReference type="ARBA" id="ARBA00023242"/>
    </source>
</evidence>
<keyword evidence="5" id="KW-0539">Nucleus</keyword>
<dbReference type="GO" id="GO:0005634">
    <property type="term" value="C:nucleus"/>
    <property type="evidence" value="ECO:0007669"/>
    <property type="project" value="UniProtKB-SubCell"/>
</dbReference>
<evidence type="ECO:0000256" key="3">
    <source>
        <dbReference type="ARBA" id="ARBA00023125"/>
    </source>
</evidence>
<dbReference type="AlphaFoldDB" id="A0A2P5BPS2"/>
<accession>A0A2P5BPS2</accession>
<sequence length="188" mass="20691">MGRRKIEMKMVKDSSCRQVTFSKRRTGLFKKANELATLCGAEVGVVVFSPGGKPFSFGQPNIESIADRFLNQEPKTTTTTTTTASSSSSRKKNNKAMEKLNQQLNDRVKQLHEEKLRGEALDKGIAEAKGLFLAKKSTEELGATELTKLKAGLEELRERVKERAGEMEASSILLMLSNNVVGPPEKSS</sequence>
<dbReference type="OrthoDB" id="1898716at2759"/>
<feature type="region of interest" description="Disordered" evidence="7">
    <location>
        <begin position="72"/>
        <end position="95"/>
    </location>
</feature>
<dbReference type="InterPro" id="IPR033896">
    <property type="entry name" value="MEF2-like_N"/>
</dbReference>
<dbReference type="GO" id="GO:0000981">
    <property type="term" value="F:DNA-binding transcription factor activity, RNA polymerase II-specific"/>
    <property type="evidence" value="ECO:0007669"/>
    <property type="project" value="TreeGrafter"/>
</dbReference>
<dbReference type="InterPro" id="IPR036879">
    <property type="entry name" value="TF_MADSbox_sf"/>
</dbReference>
<comment type="caution">
    <text evidence="9">The sequence shown here is derived from an EMBL/GenBank/DDBJ whole genome shotgun (WGS) entry which is preliminary data.</text>
</comment>
<evidence type="ECO:0000256" key="1">
    <source>
        <dbReference type="ARBA" id="ARBA00004123"/>
    </source>
</evidence>
<dbReference type="GO" id="GO:0045944">
    <property type="term" value="P:positive regulation of transcription by RNA polymerase II"/>
    <property type="evidence" value="ECO:0007669"/>
    <property type="project" value="InterPro"/>
</dbReference>
<evidence type="ECO:0000256" key="2">
    <source>
        <dbReference type="ARBA" id="ARBA00023015"/>
    </source>
</evidence>
<dbReference type="InterPro" id="IPR002100">
    <property type="entry name" value="TF_MADSbox"/>
</dbReference>
<dbReference type="GO" id="GO:0046983">
    <property type="term" value="F:protein dimerization activity"/>
    <property type="evidence" value="ECO:0007669"/>
    <property type="project" value="InterPro"/>
</dbReference>
<evidence type="ECO:0000256" key="7">
    <source>
        <dbReference type="SAM" id="MobiDB-lite"/>
    </source>
</evidence>
<feature type="domain" description="MADS-box" evidence="8">
    <location>
        <begin position="1"/>
        <end position="61"/>
    </location>
</feature>
<protein>
    <submittedName>
        <fullName evidence="9">MADS-box transcription factor</fullName>
    </submittedName>
</protein>
<organism evidence="9 10">
    <name type="scientific">Trema orientale</name>
    <name type="common">Charcoal tree</name>
    <name type="synonym">Celtis orientalis</name>
    <dbReference type="NCBI Taxonomy" id="63057"/>
    <lineage>
        <taxon>Eukaryota</taxon>
        <taxon>Viridiplantae</taxon>
        <taxon>Streptophyta</taxon>
        <taxon>Embryophyta</taxon>
        <taxon>Tracheophyta</taxon>
        <taxon>Spermatophyta</taxon>
        <taxon>Magnoliopsida</taxon>
        <taxon>eudicotyledons</taxon>
        <taxon>Gunneridae</taxon>
        <taxon>Pentapetalae</taxon>
        <taxon>rosids</taxon>
        <taxon>fabids</taxon>
        <taxon>Rosales</taxon>
        <taxon>Cannabaceae</taxon>
        <taxon>Trema</taxon>
    </lineage>
</organism>
<dbReference type="GO" id="GO:0000978">
    <property type="term" value="F:RNA polymerase II cis-regulatory region sequence-specific DNA binding"/>
    <property type="evidence" value="ECO:0007669"/>
    <property type="project" value="TreeGrafter"/>
</dbReference>
<dbReference type="SMART" id="SM00432">
    <property type="entry name" value="MADS"/>
    <property type="match status" value="1"/>
</dbReference>
<keyword evidence="3" id="KW-0238">DNA-binding</keyword>
<dbReference type="PANTHER" id="PTHR11945">
    <property type="entry name" value="MADS BOX PROTEIN"/>
    <property type="match status" value="1"/>
</dbReference>
<feature type="compositionally biased region" description="Low complexity" evidence="7">
    <location>
        <begin position="76"/>
        <end position="88"/>
    </location>
</feature>
<keyword evidence="6" id="KW-0175">Coiled coil</keyword>
<keyword evidence="10" id="KW-1185">Reference proteome</keyword>
<dbReference type="PROSITE" id="PS50066">
    <property type="entry name" value="MADS_BOX_2"/>
    <property type="match status" value="1"/>
</dbReference>
<dbReference type="FunCoup" id="A0A2P5BPS2">
    <property type="interactions" value="34"/>
</dbReference>
<evidence type="ECO:0000313" key="9">
    <source>
        <dbReference type="EMBL" id="PON50792.1"/>
    </source>
</evidence>